<dbReference type="PROSITE" id="PS51786">
    <property type="entry name" value="LON_PROTEOLYTIC"/>
    <property type="match status" value="1"/>
</dbReference>
<comment type="similarity">
    <text evidence="10 11 14 15">Belongs to the peptidase S16 family.</text>
</comment>
<evidence type="ECO:0000259" key="17">
    <source>
        <dbReference type="PROSITE" id="PS51786"/>
    </source>
</evidence>
<dbReference type="GO" id="GO:0004176">
    <property type="term" value="F:ATP-dependent peptidase activity"/>
    <property type="evidence" value="ECO:0007669"/>
    <property type="project" value="UniProtKB-UniRule"/>
</dbReference>
<evidence type="ECO:0000256" key="6">
    <source>
        <dbReference type="ARBA" id="ARBA00022840"/>
    </source>
</evidence>
<keyword evidence="5 10" id="KW-0720">Serine protease</keyword>
<sequence>MQRALFGSTKDDGYHSESGDELSSLSSSDASDPSALAPVQVPDFFPVVPLLPLLRYPLFPKLATVVVVTHPSLMNIIRRKIKLGQPYAGAFLKKNDNNEKEVVDSLDELYHVGTFVQIREVQDYGDRMRMILDGHRRIRLIKSVDDKTALPEGKEAAGSDDKRKDSILLVETENVEMPEYEYTDELKAMTQEVVKTIRDIVSFNPLIRHTIMQTLKPSQRVVDNPVYLSDLGCALTGADSQDMQAILEETSVPERLMKSLALLKKELEFSKLQAKIGKQVEEKVKQQHRKYMLQEQLKAIKKELGLEKDDKDAVAEKFRDRLKDLAVPAHIQEAIDEEFNKLAFLDPHSSEFSVSRNYLDWLTSMPWGKQTEENFDLERARKILDADHYGMEDVKNRVLEFIAVSKLKGNVQGKILCFYGPPGVGKTSIAKSISSALNRQYFRFSVGGMTDVAEIKGHRRTYVGSMPGKIIQCLKKVKCENPLILIDEVDKIGRAGFHGDPASALLELLDPEQNHNFLDHYLDVTVDLSKVLFICTANVTDTIPDPLRDRMEMIEVSGYVAEEKLRIAENYLIPQTKAECGIATDMVNIGPDALKLLIKKYCRESGVRNLKKQIEKVSPFILLCDRHVYRKAALKIASQETDAITVTDKNLSDFVGKPVFTHDRLYTITPPGVVMGLAWTSMGGSTLFVESSLRQRYDDTAKEEGKEGTLLLTGNMGDVMKESAKIAHTYARQFLANHVPDNSFLEKAHLHVHVPEGATPKDGPSAGCTIVTSLISLALHLPVRQNIAMTGEVSLTGKILPVGGIKEKVIAARRANVDCILLPEENRKDFSDLPKFITEGIEVHFIEKYEDLFRISFPDFALASA</sequence>
<dbReference type="SUPFAM" id="SSF52540">
    <property type="entry name" value="P-loop containing nucleoside triphosphate hydrolases"/>
    <property type="match status" value="1"/>
</dbReference>
<feature type="binding site" evidence="10 13">
    <location>
        <begin position="420"/>
        <end position="427"/>
    </location>
    <ligand>
        <name>ATP</name>
        <dbReference type="ChEBI" id="CHEBI:30616"/>
    </ligand>
</feature>
<dbReference type="PANTHER" id="PTHR43718:SF2">
    <property type="entry name" value="LON PROTEASE HOMOLOG, MITOCHONDRIAL"/>
    <property type="match status" value="1"/>
</dbReference>
<evidence type="ECO:0000259" key="18">
    <source>
        <dbReference type="PROSITE" id="PS51787"/>
    </source>
</evidence>
<dbReference type="GO" id="GO:0005524">
    <property type="term" value="F:ATP binding"/>
    <property type="evidence" value="ECO:0007669"/>
    <property type="project" value="UniProtKB-UniRule"/>
</dbReference>
<evidence type="ECO:0000256" key="7">
    <source>
        <dbReference type="ARBA" id="ARBA00023125"/>
    </source>
</evidence>
<feature type="active site" evidence="10 12">
    <location>
        <position position="808"/>
    </location>
</feature>
<gene>
    <name evidence="19" type="ORF">TTRE_0000820701</name>
</gene>
<evidence type="ECO:0000256" key="5">
    <source>
        <dbReference type="ARBA" id="ARBA00022825"/>
    </source>
</evidence>
<keyword evidence="6 10" id="KW-0067">ATP-binding</keyword>
<dbReference type="InterPro" id="IPR008268">
    <property type="entry name" value="Peptidase_S16_AS"/>
</dbReference>
<dbReference type="Gene3D" id="1.20.58.1480">
    <property type="match status" value="1"/>
</dbReference>
<dbReference type="InterPro" id="IPR027417">
    <property type="entry name" value="P-loop_NTPase"/>
</dbReference>
<evidence type="ECO:0000256" key="13">
    <source>
        <dbReference type="PIRSR" id="PIRSR001174-2"/>
    </source>
</evidence>
<evidence type="ECO:0000256" key="2">
    <source>
        <dbReference type="ARBA" id="ARBA00022670"/>
    </source>
</evidence>
<keyword evidence="3 10" id="KW-0547">Nucleotide-binding</keyword>
<dbReference type="PROSITE" id="PS51787">
    <property type="entry name" value="LON_N"/>
    <property type="match status" value="1"/>
</dbReference>
<dbReference type="InterPro" id="IPR054594">
    <property type="entry name" value="Lon_lid"/>
</dbReference>
<accession>A0A077ZMG7</accession>
<dbReference type="GO" id="GO:0043565">
    <property type="term" value="F:sequence-specific DNA binding"/>
    <property type="evidence" value="ECO:0007669"/>
    <property type="project" value="UniProtKB-UniRule"/>
</dbReference>
<dbReference type="GO" id="GO:0016887">
    <property type="term" value="F:ATP hydrolysis activity"/>
    <property type="evidence" value="ECO:0007669"/>
    <property type="project" value="UniProtKB-UniRule"/>
</dbReference>
<comment type="catalytic activity">
    <reaction evidence="9 10">
        <text>Hydrolysis of proteins in presence of ATP.</text>
        <dbReference type="EC" id="3.4.21.53"/>
    </reaction>
</comment>
<dbReference type="Gene3D" id="3.40.50.300">
    <property type="entry name" value="P-loop containing nucleotide triphosphate hydrolases"/>
    <property type="match status" value="1"/>
</dbReference>
<evidence type="ECO:0000313" key="19">
    <source>
        <dbReference type="EMBL" id="CDW59865.1"/>
    </source>
</evidence>
<keyword evidence="4 10" id="KW-0378">Hydrolase</keyword>
<dbReference type="Pfam" id="PF02190">
    <property type="entry name" value="LON_substr_bdg"/>
    <property type="match status" value="1"/>
</dbReference>
<dbReference type="SUPFAM" id="SSF54211">
    <property type="entry name" value="Ribosomal protein S5 domain 2-like"/>
    <property type="match status" value="1"/>
</dbReference>
<keyword evidence="2 10" id="KW-0645">Protease</keyword>
<dbReference type="HAMAP" id="MF_03120">
    <property type="entry name" value="lonm_euk"/>
    <property type="match status" value="1"/>
</dbReference>
<reference evidence="19" key="2">
    <citation type="submission" date="2014-03" db="EMBL/GenBank/DDBJ databases">
        <title>The whipworm genome and dual-species transcriptomics of an intimate host-pathogen interaction.</title>
        <authorList>
            <person name="Foth B.J."/>
            <person name="Tsai I.J."/>
            <person name="Reid A.J."/>
            <person name="Bancroft A.J."/>
            <person name="Nichol S."/>
            <person name="Tracey A."/>
            <person name="Holroyd N."/>
            <person name="Cotton J.A."/>
            <person name="Stanley E.J."/>
            <person name="Zarowiecki M."/>
            <person name="Liu J.Z."/>
            <person name="Huckvale T."/>
            <person name="Cooper P.J."/>
            <person name="Grencis R.K."/>
            <person name="Berriman M."/>
        </authorList>
    </citation>
    <scope>NUCLEOTIDE SEQUENCE [LARGE SCALE GENOMIC DNA]</scope>
</reference>
<dbReference type="FunFam" id="3.40.50.300:FF:000021">
    <property type="entry name" value="Lon protease homolog"/>
    <property type="match status" value="1"/>
</dbReference>
<evidence type="ECO:0000256" key="14">
    <source>
        <dbReference type="PROSITE-ProRule" id="PRU01122"/>
    </source>
</evidence>
<dbReference type="STRING" id="36087.A0A077ZMG7"/>
<dbReference type="InterPro" id="IPR015947">
    <property type="entry name" value="PUA-like_sf"/>
</dbReference>
<organism evidence="19 20">
    <name type="scientific">Trichuris trichiura</name>
    <name type="common">Whipworm</name>
    <name type="synonym">Trichocephalus trichiurus</name>
    <dbReference type="NCBI Taxonomy" id="36087"/>
    <lineage>
        <taxon>Eukaryota</taxon>
        <taxon>Metazoa</taxon>
        <taxon>Ecdysozoa</taxon>
        <taxon>Nematoda</taxon>
        <taxon>Enoplea</taxon>
        <taxon>Dorylaimia</taxon>
        <taxon>Trichinellida</taxon>
        <taxon>Trichuridae</taxon>
        <taxon>Trichuris</taxon>
    </lineage>
</organism>
<evidence type="ECO:0000256" key="4">
    <source>
        <dbReference type="ARBA" id="ARBA00022801"/>
    </source>
</evidence>
<dbReference type="InterPro" id="IPR027065">
    <property type="entry name" value="Lon_Prtase"/>
</dbReference>
<dbReference type="PANTHER" id="PTHR43718">
    <property type="entry name" value="LON PROTEASE"/>
    <property type="match status" value="1"/>
</dbReference>
<dbReference type="Pfam" id="PF05362">
    <property type="entry name" value="Lon_C"/>
    <property type="match status" value="1"/>
</dbReference>
<dbReference type="InterPro" id="IPR020568">
    <property type="entry name" value="Ribosomal_Su5_D2-typ_SF"/>
</dbReference>
<keyword evidence="20" id="KW-1185">Reference proteome</keyword>
<dbReference type="PRINTS" id="PR00830">
    <property type="entry name" value="ENDOLAPTASE"/>
</dbReference>
<dbReference type="CDD" id="cd19500">
    <property type="entry name" value="RecA-like_Lon"/>
    <property type="match status" value="1"/>
</dbReference>
<dbReference type="SUPFAM" id="SSF88697">
    <property type="entry name" value="PUA domain-like"/>
    <property type="match status" value="1"/>
</dbReference>
<comment type="function">
    <text evidence="10">ATP-dependent serine protease that mediates the selective degradation of misfolded, unassembled or oxidatively damaged polypeptides as well as certain short-lived regulatory proteins in the mitochondrial matrix. May also have a chaperone function in the assembly of inner membrane protein complexes. Participates in the regulation of mitochondrial gene expression and in the maintenance of the integrity of the mitochondrial genome. Binds to mitochondrial DNA in a site-specific manner.</text>
</comment>
<dbReference type="Pfam" id="PF22667">
    <property type="entry name" value="Lon_lid"/>
    <property type="match status" value="1"/>
</dbReference>
<dbReference type="Gene3D" id="2.30.130.40">
    <property type="entry name" value="LON domain-like"/>
    <property type="match status" value="1"/>
</dbReference>
<dbReference type="Gene3D" id="1.20.5.5270">
    <property type="match status" value="1"/>
</dbReference>
<dbReference type="GO" id="GO:0007005">
    <property type="term" value="P:mitochondrion organization"/>
    <property type="evidence" value="ECO:0007669"/>
    <property type="project" value="TreeGrafter"/>
</dbReference>
<dbReference type="InterPro" id="IPR003959">
    <property type="entry name" value="ATPase_AAA_core"/>
</dbReference>
<comment type="subunit">
    <text evidence="10">Homohexamer or homoheptamer. Organized in a ring with a central cavity.</text>
</comment>
<dbReference type="GO" id="GO:0034599">
    <property type="term" value="P:cellular response to oxidative stress"/>
    <property type="evidence" value="ECO:0007669"/>
    <property type="project" value="UniProtKB-UniRule"/>
</dbReference>
<feature type="active site" evidence="10 12">
    <location>
        <position position="765"/>
    </location>
</feature>
<dbReference type="FunFam" id="1.20.58.1480:FF:000002">
    <property type="entry name" value="Lon protease homolog, mitochondrial"/>
    <property type="match status" value="1"/>
</dbReference>
<dbReference type="InterPro" id="IPR014721">
    <property type="entry name" value="Ribsml_uS5_D2-typ_fold_subgr"/>
</dbReference>
<dbReference type="GO" id="GO:0004252">
    <property type="term" value="F:serine-type endopeptidase activity"/>
    <property type="evidence" value="ECO:0007669"/>
    <property type="project" value="UniProtKB-UniRule"/>
</dbReference>
<dbReference type="Pfam" id="PF00004">
    <property type="entry name" value="AAA"/>
    <property type="match status" value="1"/>
</dbReference>
<evidence type="ECO:0000256" key="12">
    <source>
        <dbReference type="PIRSR" id="PIRSR001174-1"/>
    </source>
</evidence>
<feature type="domain" description="Lon proteolytic" evidence="17">
    <location>
        <begin position="668"/>
        <end position="859"/>
    </location>
</feature>
<dbReference type="FunFam" id="3.30.230.10:FF:000015">
    <property type="entry name" value="Lon protease homolog, mitochondrial"/>
    <property type="match status" value="1"/>
</dbReference>
<dbReference type="InterPro" id="IPR003111">
    <property type="entry name" value="Lon_prtase_N"/>
</dbReference>
<reference evidence="19" key="1">
    <citation type="submission" date="2014-01" db="EMBL/GenBank/DDBJ databases">
        <authorList>
            <person name="Aslett M."/>
        </authorList>
    </citation>
    <scope>NUCLEOTIDE SEQUENCE</scope>
</reference>
<dbReference type="Gene3D" id="3.30.230.10">
    <property type="match status" value="1"/>
</dbReference>
<name>A0A077ZMG7_TRITR</name>
<proteinExistence type="inferred from homology"/>
<evidence type="ECO:0000256" key="10">
    <source>
        <dbReference type="HAMAP-Rule" id="MF_03120"/>
    </source>
</evidence>
<evidence type="ECO:0000256" key="16">
    <source>
        <dbReference type="SAM" id="MobiDB-lite"/>
    </source>
</evidence>
<dbReference type="FunFam" id="1.20.5.5270:FF:000001">
    <property type="entry name" value="Lon protease homolog, mitochondrial"/>
    <property type="match status" value="1"/>
</dbReference>
<keyword evidence="8 10" id="KW-0496">Mitochondrion</keyword>
<dbReference type="InterPro" id="IPR027503">
    <property type="entry name" value="Lonm_euk"/>
</dbReference>
<dbReference type="InterPro" id="IPR046336">
    <property type="entry name" value="Lon_prtase_N_sf"/>
</dbReference>
<keyword evidence="7 10" id="KW-0238">DNA-binding</keyword>
<feature type="region of interest" description="Disordered" evidence="16">
    <location>
        <begin position="1"/>
        <end position="29"/>
    </location>
</feature>
<protein>
    <recommendedName>
        <fullName evidence="10">Lon protease homolog, mitochondrial</fullName>
        <ecNumber evidence="10">3.4.21.53</ecNumber>
    </recommendedName>
</protein>
<dbReference type="Proteomes" id="UP000030665">
    <property type="component" value="Unassembled WGS sequence"/>
</dbReference>
<dbReference type="InterPro" id="IPR004815">
    <property type="entry name" value="Lon_bac/euk-typ"/>
</dbReference>
<dbReference type="GO" id="GO:0006515">
    <property type="term" value="P:protein quality control for misfolded or incompletely synthesized proteins"/>
    <property type="evidence" value="ECO:0007669"/>
    <property type="project" value="UniProtKB-UniRule"/>
</dbReference>
<dbReference type="SMART" id="SM00382">
    <property type="entry name" value="AAA"/>
    <property type="match status" value="1"/>
</dbReference>
<dbReference type="GO" id="GO:0070407">
    <property type="term" value="P:oxidation-dependent protein catabolic process"/>
    <property type="evidence" value="ECO:0007669"/>
    <property type="project" value="UniProtKB-UniRule"/>
</dbReference>
<dbReference type="Gene3D" id="1.10.8.60">
    <property type="match status" value="1"/>
</dbReference>
<feature type="compositionally biased region" description="Basic and acidic residues" evidence="16">
    <location>
        <begin position="9"/>
        <end position="18"/>
    </location>
</feature>
<dbReference type="InterPro" id="IPR003593">
    <property type="entry name" value="AAA+_ATPase"/>
</dbReference>
<dbReference type="EMBL" id="HG806764">
    <property type="protein sequence ID" value="CDW59865.1"/>
    <property type="molecule type" value="Genomic_DNA"/>
</dbReference>
<dbReference type="InterPro" id="IPR008269">
    <property type="entry name" value="Lon_proteolytic"/>
</dbReference>
<dbReference type="AlphaFoldDB" id="A0A077ZMG7"/>
<dbReference type="EC" id="3.4.21.53" evidence="10"/>
<dbReference type="OrthoDB" id="2411602at2759"/>
<dbReference type="GO" id="GO:0003697">
    <property type="term" value="F:single-stranded DNA binding"/>
    <property type="evidence" value="ECO:0007669"/>
    <property type="project" value="TreeGrafter"/>
</dbReference>
<dbReference type="GO" id="GO:0005759">
    <property type="term" value="C:mitochondrial matrix"/>
    <property type="evidence" value="ECO:0007669"/>
    <property type="project" value="UniProtKB-SubCell"/>
</dbReference>
<evidence type="ECO:0000256" key="8">
    <source>
        <dbReference type="ARBA" id="ARBA00023128"/>
    </source>
</evidence>
<evidence type="ECO:0000256" key="9">
    <source>
        <dbReference type="ARBA" id="ARBA00050665"/>
    </source>
</evidence>
<evidence type="ECO:0000256" key="3">
    <source>
        <dbReference type="ARBA" id="ARBA00022741"/>
    </source>
</evidence>
<dbReference type="SMART" id="SM00464">
    <property type="entry name" value="LON"/>
    <property type="match status" value="1"/>
</dbReference>
<dbReference type="NCBIfam" id="TIGR00763">
    <property type="entry name" value="lon"/>
    <property type="match status" value="1"/>
</dbReference>
<evidence type="ECO:0000313" key="20">
    <source>
        <dbReference type="Proteomes" id="UP000030665"/>
    </source>
</evidence>
<evidence type="ECO:0000256" key="1">
    <source>
        <dbReference type="ARBA" id="ARBA00004305"/>
    </source>
</evidence>
<evidence type="ECO:0000256" key="15">
    <source>
        <dbReference type="RuleBase" id="RU000591"/>
    </source>
</evidence>
<evidence type="ECO:0000256" key="11">
    <source>
        <dbReference type="PIRNR" id="PIRNR001174"/>
    </source>
</evidence>
<dbReference type="PROSITE" id="PS01046">
    <property type="entry name" value="LON_SER"/>
    <property type="match status" value="1"/>
</dbReference>
<comment type="subcellular location">
    <subcellularLocation>
        <location evidence="1 10">Mitochondrion matrix</location>
    </subcellularLocation>
</comment>
<feature type="domain" description="Lon N-terminal" evidence="18">
    <location>
        <begin position="48"/>
        <end position="267"/>
    </location>
</feature>
<dbReference type="GO" id="GO:0051131">
    <property type="term" value="P:chaperone-mediated protein complex assembly"/>
    <property type="evidence" value="ECO:0007669"/>
    <property type="project" value="UniProtKB-UniRule"/>
</dbReference>
<dbReference type="PIRSF" id="PIRSF001174">
    <property type="entry name" value="Lon_proteas"/>
    <property type="match status" value="1"/>
</dbReference>